<dbReference type="AlphaFoldDB" id="A0A9Q3PMT9"/>
<protein>
    <recommendedName>
        <fullName evidence="5">GAG-pre-integrase domain-containing protein</fullName>
    </recommendedName>
</protein>
<evidence type="ECO:0000313" key="3">
    <source>
        <dbReference type="EMBL" id="MBW0566182.1"/>
    </source>
</evidence>
<evidence type="ECO:0000259" key="2">
    <source>
        <dbReference type="Pfam" id="PF22936"/>
    </source>
</evidence>
<dbReference type="OrthoDB" id="2504515at2759"/>
<dbReference type="Proteomes" id="UP000765509">
    <property type="component" value="Unassembled WGS sequence"/>
</dbReference>
<name>A0A9Q3PMT9_9BASI</name>
<gene>
    <name evidence="3" type="ORF">O181_105897</name>
</gene>
<dbReference type="Pfam" id="PF13976">
    <property type="entry name" value="gag_pre-integrs"/>
    <property type="match status" value="1"/>
</dbReference>
<dbReference type="Pfam" id="PF14223">
    <property type="entry name" value="Retrotran_gag_2"/>
    <property type="match status" value="1"/>
</dbReference>
<evidence type="ECO:0000259" key="1">
    <source>
        <dbReference type="Pfam" id="PF13976"/>
    </source>
</evidence>
<feature type="domain" description="Retrovirus-related Pol polyprotein from transposon TNT 1-94-like beta-barrel" evidence="2">
    <location>
        <begin position="280"/>
        <end position="357"/>
    </location>
</feature>
<feature type="domain" description="GAG-pre-integrase" evidence="1">
    <location>
        <begin position="394"/>
        <end position="444"/>
    </location>
</feature>
<comment type="caution">
    <text evidence="3">The sequence shown here is derived from an EMBL/GenBank/DDBJ whole genome shotgun (WGS) entry which is preliminary data.</text>
</comment>
<evidence type="ECO:0008006" key="5">
    <source>
        <dbReference type="Google" id="ProtNLM"/>
    </source>
</evidence>
<sequence>MNNNDQNNDLRKIIPVLTDDNYLEWKLRMVICLKQRRLYSYCIKQCIPGDGETRTPAVEAKVVDANVEACGIITNFLDSRTFAALVTSEEITQNAFMLWNKVNERFASLSFNSKARVWSRFQKLTYEEKLKDFIANARKCLGDIASVGITVEDEILAFSILTKLPEEFHSLIEKVTLNADTQGNPDAILNELHEASLKEEALSSDSTKALVLKKDEFPSKVVHYCSNGRHNPLVTTHTPEKCWQLHPELKPERKQRSNFTIARALFTHEPKKTSQSLTIVLDTGASNHMFNNKSFFENLHQNRTKVATGCGKSTLISEGKGLAKIFDRLGNLWLLPNSLYIPNLTTNLLALSSIAKNETRIKKTTSQYEVYLDNNKEPSFICPISSGVLETYINFSNSHCLKTQAIEDGNLWHKRLGHMNVQDMNKPIKTTEVSNGCDECIKGKIIQLPFKHSFKTANYILENIHLDLCGPFRTPSIA</sequence>
<accession>A0A9Q3PMT9</accession>
<dbReference type="EMBL" id="AVOT02078700">
    <property type="protein sequence ID" value="MBW0566182.1"/>
    <property type="molecule type" value="Genomic_DNA"/>
</dbReference>
<proteinExistence type="predicted"/>
<dbReference type="InterPro" id="IPR054722">
    <property type="entry name" value="PolX-like_BBD"/>
</dbReference>
<feature type="non-terminal residue" evidence="3">
    <location>
        <position position="478"/>
    </location>
</feature>
<evidence type="ECO:0000313" key="4">
    <source>
        <dbReference type="Proteomes" id="UP000765509"/>
    </source>
</evidence>
<dbReference type="Pfam" id="PF22936">
    <property type="entry name" value="Pol_BBD"/>
    <property type="match status" value="1"/>
</dbReference>
<keyword evidence="4" id="KW-1185">Reference proteome</keyword>
<organism evidence="3 4">
    <name type="scientific">Austropuccinia psidii MF-1</name>
    <dbReference type="NCBI Taxonomy" id="1389203"/>
    <lineage>
        <taxon>Eukaryota</taxon>
        <taxon>Fungi</taxon>
        <taxon>Dikarya</taxon>
        <taxon>Basidiomycota</taxon>
        <taxon>Pucciniomycotina</taxon>
        <taxon>Pucciniomycetes</taxon>
        <taxon>Pucciniales</taxon>
        <taxon>Sphaerophragmiaceae</taxon>
        <taxon>Austropuccinia</taxon>
    </lineage>
</organism>
<dbReference type="InterPro" id="IPR025724">
    <property type="entry name" value="GAG-pre-integrase_dom"/>
</dbReference>
<reference evidence="3" key="1">
    <citation type="submission" date="2021-03" db="EMBL/GenBank/DDBJ databases">
        <title>Draft genome sequence of rust myrtle Austropuccinia psidii MF-1, a brazilian biotype.</title>
        <authorList>
            <person name="Quecine M.C."/>
            <person name="Pachon D.M.R."/>
            <person name="Bonatelli M.L."/>
            <person name="Correr F.H."/>
            <person name="Franceschini L.M."/>
            <person name="Leite T.F."/>
            <person name="Margarido G.R.A."/>
            <person name="Almeida C.A."/>
            <person name="Ferrarezi J.A."/>
            <person name="Labate C.A."/>
        </authorList>
    </citation>
    <scope>NUCLEOTIDE SEQUENCE</scope>
    <source>
        <strain evidence="3">MF-1</strain>
    </source>
</reference>